<organism evidence="3">
    <name type="scientific">Thraustotheca clavata</name>
    <dbReference type="NCBI Taxonomy" id="74557"/>
    <lineage>
        <taxon>Eukaryota</taxon>
        <taxon>Sar</taxon>
        <taxon>Stramenopiles</taxon>
        <taxon>Oomycota</taxon>
        <taxon>Saprolegniomycetes</taxon>
        <taxon>Saprolegniales</taxon>
        <taxon>Achlyaceae</taxon>
        <taxon>Thraustotheca</taxon>
    </lineage>
</organism>
<dbReference type="InterPro" id="IPR022742">
    <property type="entry name" value="Hydrolase_4"/>
</dbReference>
<dbReference type="PANTHER" id="PTHR11614">
    <property type="entry name" value="PHOSPHOLIPASE-RELATED"/>
    <property type="match status" value="1"/>
</dbReference>
<reference evidence="3" key="1">
    <citation type="journal article" date="2014" name="Genome Biol. Evol.">
        <title>The secreted proteins of Achlya hypogyna and Thraustotheca clavata identify the ancestral oomycete secretome and reveal gene acquisitions by horizontal gene transfer.</title>
        <authorList>
            <person name="Misner I."/>
            <person name="Blouin N."/>
            <person name="Leonard G."/>
            <person name="Richards T.A."/>
            <person name="Lane C.E."/>
        </authorList>
    </citation>
    <scope>NUCLEOTIDE SEQUENCE</scope>
    <source>
        <strain evidence="3">ATCC 34112</strain>
    </source>
</reference>
<feature type="chain" id="PRO_5002038005" evidence="1">
    <location>
        <begin position="18"/>
        <end position="317"/>
    </location>
</feature>
<feature type="domain" description="Serine aminopeptidase S33" evidence="2">
    <location>
        <begin position="58"/>
        <end position="299"/>
    </location>
</feature>
<keyword evidence="1" id="KW-0732">Signal</keyword>
<dbReference type="InterPro" id="IPR029058">
    <property type="entry name" value="AB_hydrolase_fold"/>
</dbReference>
<evidence type="ECO:0000256" key="1">
    <source>
        <dbReference type="SAM" id="SignalP"/>
    </source>
</evidence>
<feature type="signal peptide" evidence="1">
    <location>
        <begin position="1"/>
        <end position="17"/>
    </location>
</feature>
<dbReference type="Pfam" id="PF12146">
    <property type="entry name" value="Hydrolase_4"/>
    <property type="match status" value="1"/>
</dbReference>
<evidence type="ECO:0000313" key="3">
    <source>
        <dbReference type="EMBL" id="AIG55571.1"/>
    </source>
</evidence>
<dbReference type="Gene3D" id="3.40.50.1820">
    <property type="entry name" value="alpha/beta hydrolase"/>
    <property type="match status" value="1"/>
</dbReference>
<dbReference type="AlphaFoldDB" id="A0A0A7CLY2"/>
<sequence>MAMGRWMLALGIGAAASLWYLNNDALCVEERMSMPMSVEEQELLKISLYVQSWLPKKKCKGIVILAHGMNEHSGYLQRLTESLLKAQYGVYAFDHEGFGRSSGTHALVNDYKQLVDDLKVHITTVQNTWPDKKVSFGGALILHALNTMNIQVDGVILQAPALQLHASRRPGPSIEIFGRFLAQLVPSLALLPSNGGKGSSKSVREQVSKQKKNDPLYYSGNVRLGTAFSIMSAIDDLQTPQVVANFQVFNTPLLLQHGDADVVCDLAGSLSWFSQLTNCNDKTMIPYAQACHDLLHEPESIATVVLSDCVAWLDQRS</sequence>
<proteinExistence type="predicted"/>
<dbReference type="SUPFAM" id="SSF53474">
    <property type="entry name" value="alpha/beta-Hydrolases"/>
    <property type="match status" value="1"/>
</dbReference>
<evidence type="ECO:0000259" key="2">
    <source>
        <dbReference type="Pfam" id="PF12146"/>
    </source>
</evidence>
<dbReference type="EMBL" id="KM038110">
    <property type="protein sequence ID" value="AIG55571.1"/>
    <property type="molecule type" value="Genomic_DNA"/>
</dbReference>
<accession>A0A0A7CLY2</accession>
<protein>
    <submittedName>
        <fullName evidence="3">Secreted protein</fullName>
    </submittedName>
</protein>
<dbReference type="InterPro" id="IPR051044">
    <property type="entry name" value="MAG_DAG_Lipase"/>
</dbReference>
<name>A0A0A7CLY2_9STRA</name>